<evidence type="ECO:0000313" key="3">
    <source>
        <dbReference type="EMBL" id="CAI8026377.1"/>
    </source>
</evidence>
<gene>
    <name evidence="3" type="ORF">GBAR_LOCUS15150</name>
</gene>
<feature type="compositionally biased region" description="Low complexity" evidence="1">
    <location>
        <begin position="43"/>
        <end position="57"/>
    </location>
</feature>
<name>A0AA35SC39_GEOBA</name>
<organism evidence="3 4">
    <name type="scientific">Geodia barretti</name>
    <name type="common">Barrett's horny sponge</name>
    <dbReference type="NCBI Taxonomy" id="519541"/>
    <lineage>
        <taxon>Eukaryota</taxon>
        <taxon>Metazoa</taxon>
        <taxon>Porifera</taxon>
        <taxon>Demospongiae</taxon>
        <taxon>Heteroscleromorpha</taxon>
        <taxon>Tetractinellida</taxon>
        <taxon>Astrophorina</taxon>
        <taxon>Geodiidae</taxon>
        <taxon>Geodia</taxon>
    </lineage>
</organism>
<dbReference type="EMBL" id="CASHTH010002211">
    <property type="protein sequence ID" value="CAI8026377.1"/>
    <property type="molecule type" value="Genomic_DNA"/>
</dbReference>
<dbReference type="PANTHER" id="PTHR15077">
    <property type="entry name" value="FAS-ASSOCIATING DEATH DOMAIN-CONTAINING PROTEIN FADD"/>
    <property type="match status" value="1"/>
</dbReference>
<feature type="region of interest" description="Disordered" evidence="1">
    <location>
        <begin position="1"/>
        <end position="84"/>
    </location>
</feature>
<keyword evidence="4" id="KW-1185">Reference proteome</keyword>
<protein>
    <recommendedName>
        <fullName evidence="2">Death domain-containing protein</fullName>
    </recommendedName>
</protein>
<dbReference type="GO" id="GO:0007165">
    <property type="term" value="P:signal transduction"/>
    <property type="evidence" value="ECO:0007669"/>
    <property type="project" value="InterPro"/>
</dbReference>
<reference evidence="3" key="1">
    <citation type="submission" date="2023-03" db="EMBL/GenBank/DDBJ databases">
        <authorList>
            <person name="Steffen K."/>
            <person name="Cardenas P."/>
        </authorList>
    </citation>
    <scope>NUCLEOTIDE SEQUENCE</scope>
</reference>
<evidence type="ECO:0000259" key="2">
    <source>
        <dbReference type="PROSITE" id="PS50017"/>
    </source>
</evidence>
<dbReference type="Gene3D" id="1.10.533.10">
    <property type="entry name" value="Death Domain, Fas"/>
    <property type="match status" value="1"/>
</dbReference>
<dbReference type="InterPro" id="IPR000488">
    <property type="entry name" value="Death_dom"/>
</dbReference>
<dbReference type="PROSITE" id="PS50017">
    <property type="entry name" value="DEATH_DOMAIN"/>
    <property type="match status" value="1"/>
</dbReference>
<dbReference type="Proteomes" id="UP001174909">
    <property type="component" value="Unassembled WGS sequence"/>
</dbReference>
<dbReference type="Pfam" id="PF00531">
    <property type="entry name" value="Death"/>
    <property type="match status" value="1"/>
</dbReference>
<dbReference type="InterPro" id="IPR016729">
    <property type="entry name" value="FADD"/>
</dbReference>
<feature type="domain" description="Death" evidence="2">
    <location>
        <begin position="87"/>
        <end position="170"/>
    </location>
</feature>
<dbReference type="InterPro" id="IPR011029">
    <property type="entry name" value="DEATH-like_dom_sf"/>
</dbReference>
<accession>A0AA35SC39</accession>
<dbReference type="SUPFAM" id="SSF47986">
    <property type="entry name" value="DEATH domain"/>
    <property type="match status" value="1"/>
</dbReference>
<dbReference type="AlphaFoldDB" id="A0AA35SC39"/>
<comment type="caution">
    <text evidence="3">The sequence shown here is derived from an EMBL/GenBank/DDBJ whole genome shotgun (WGS) entry which is preliminary data.</text>
</comment>
<evidence type="ECO:0000256" key="1">
    <source>
        <dbReference type="SAM" id="MobiDB-lite"/>
    </source>
</evidence>
<sequence>MESSSPPSSPDLPSLPTETSSLNPLPTPTTKPSPADLPCTRTSSQPSISIDQPSSGSCPLPRTFPSSSPSAIPPPKHSGPKLDDVISRKSLTVIARDHLNNWKTLGPFLDLTRQQETAIAYSSPDFGLQKRECLEVWKEKRGKEATYRALISAAEEAGDQLLADNIRDMLEK</sequence>
<proteinExistence type="predicted"/>
<feature type="compositionally biased region" description="Low complexity" evidence="1">
    <location>
        <begin position="1"/>
        <end position="24"/>
    </location>
</feature>
<evidence type="ECO:0000313" key="4">
    <source>
        <dbReference type="Proteomes" id="UP001174909"/>
    </source>
</evidence>